<organism evidence="1 2">
    <name type="scientific">Steccherinum ochraceum</name>
    <dbReference type="NCBI Taxonomy" id="92696"/>
    <lineage>
        <taxon>Eukaryota</taxon>
        <taxon>Fungi</taxon>
        <taxon>Dikarya</taxon>
        <taxon>Basidiomycota</taxon>
        <taxon>Agaricomycotina</taxon>
        <taxon>Agaricomycetes</taxon>
        <taxon>Polyporales</taxon>
        <taxon>Steccherinaceae</taxon>
        <taxon>Steccherinum</taxon>
    </lineage>
</organism>
<dbReference type="Proteomes" id="UP000292702">
    <property type="component" value="Unassembled WGS sequence"/>
</dbReference>
<protein>
    <recommendedName>
        <fullName evidence="3">F-box domain-containing protein</fullName>
    </recommendedName>
</protein>
<proteinExistence type="predicted"/>
<dbReference type="OrthoDB" id="2758040at2759"/>
<evidence type="ECO:0000313" key="2">
    <source>
        <dbReference type="Proteomes" id="UP000292702"/>
    </source>
</evidence>
<reference evidence="1 2" key="1">
    <citation type="submission" date="2018-11" db="EMBL/GenBank/DDBJ databases">
        <title>Genome assembly of Steccherinum ochraceum LE-BIN_3174, the white-rot fungus of the Steccherinaceae family (The Residual Polyporoid clade, Polyporales, Basidiomycota).</title>
        <authorList>
            <person name="Fedorova T.V."/>
            <person name="Glazunova O.A."/>
            <person name="Landesman E.O."/>
            <person name="Moiseenko K.V."/>
            <person name="Psurtseva N.V."/>
            <person name="Savinova O.S."/>
            <person name="Shakhova N.V."/>
            <person name="Tyazhelova T.V."/>
            <person name="Vasina D.V."/>
        </authorList>
    </citation>
    <scope>NUCLEOTIDE SEQUENCE [LARGE SCALE GENOMIC DNA]</scope>
    <source>
        <strain evidence="1 2">LE-BIN_3174</strain>
    </source>
</reference>
<dbReference type="AlphaFoldDB" id="A0A4R0RND2"/>
<sequence length="422" mass="47964">MKIPPELADNVIDELCDDKLALLTSAVVCKGWLSRSRFHLFHTITLMCTAEDFNAPNFLEFLDHSPHLAVYVRILSLQAQHRPRSHLVWFPPHSPIPQHFMPLQLLSSLVNRFPHLSGLEMHGIYWSPAHDPHEVTEEKIDDLHLTAPACPSIRTLTISTVRTVQRIPGFHSIFHLFPNLNTVSIEHSLMHIMFPAPEEATHFPPDVRLDKLTIVGDTPIIPMNKIVPPSAVAQLRELHCPPDYLLHPIVNDAKDGLQTASLDIDIHYDFSLSCCARLHTLRVWSSTRVSNGRNYGIVVPRVLFKSPPTLKRITLILPSGPTFTAEHVSFWDWNHINSMLERFPELELLEVLYTVSSRVSREQVLAGDYEEVSDAGIAFRSIRQRLRIPFMNLVTFGLLHGETCIDMSIPWRGITDLDCTVE</sequence>
<evidence type="ECO:0000313" key="1">
    <source>
        <dbReference type="EMBL" id="TCD70161.1"/>
    </source>
</evidence>
<evidence type="ECO:0008006" key="3">
    <source>
        <dbReference type="Google" id="ProtNLM"/>
    </source>
</evidence>
<gene>
    <name evidence="1" type="ORF">EIP91_004631</name>
</gene>
<comment type="caution">
    <text evidence="1">The sequence shown here is derived from an EMBL/GenBank/DDBJ whole genome shotgun (WGS) entry which is preliminary data.</text>
</comment>
<accession>A0A4R0RND2</accession>
<keyword evidence="2" id="KW-1185">Reference proteome</keyword>
<name>A0A4R0RND2_9APHY</name>
<dbReference type="EMBL" id="RWJN01000026">
    <property type="protein sequence ID" value="TCD70161.1"/>
    <property type="molecule type" value="Genomic_DNA"/>
</dbReference>